<dbReference type="GO" id="GO:0006351">
    <property type="term" value="P:DNA-templated transcription"/>
    <property type="evidence" value="ECO:0007669"/>
    <property type="project" value="InterPro"/>
</dbReference>
<keyword evidence="4" id="KW-0238">DNA-binding</keyword>
<dbReference type="CDD" id="cd12148">
    <property type="entry name" value="fungal_TF_MHR"/>
    <property type="match status" value="1"/>
</dbReference>
<dbReference type="PANTHER" id="PTHR47338">
    <property type="entry name" value="ZN(II)2CYS6 TRANSCRIPTION FACTOR (EUROFUNG)-RELATED"/>
    <property type="match status" value="1"/>
</dbReference>
<dbReference type="InterPro" id="IPR036864">
    <property type="entry name" value="Zn2-C6_fun-type_DNA-bd_sf"/>
</dbReference>
<keyword evidence="2" id="KW-0479">Metal-binding</keyword>
<dbReference type="GO" id="GO:0003677">
    <property type="term" value="F:DNA binding"/>
    <property type="evidence" value="ECO:0007669"/>
    <property type="project" value="UniProtKB-KW"/>
</dbReference>
<keyword evidence="7" id="KW-0472">Membrane</keyword>
<evidence type="ECO:0000256" key="3">
    <source>
        <dbReference type="ARBA" id="ARBA00023015"/>
    </source>
</evidence>
<dbReference type="SMART" id="SM00906">
    <property type="entry name" value="Fungal_trans"/>
    <property type="match status" value="1"/>
</dbReference>
<protein>
    <recommendedName>
        <fullName evidence="8">Xylanolytic transcriptional activator regulatory domain-containing protein</fullName>
    </recommendedName>
</protein>
<reference evidence="9 10" key="1">
    <citation type="journal article" date="2013" name="PLoS ONE">
        <title>Genomic and secretomic analyses reveal unique features of the lignocellulolytic enzyme system of Penicillium decumbens.</title>
        <authorList>
            <person name="Liu G."/>
            <person name="Zhang L."/>
            <person name="Wei X."/>
            <person name="Zou G."/>
            <person name="Qin Y."/>
            <person name="Ma L."/>
            <person name="Li J."/>
            <person name="Zheng H."/>
            <person name="Wang S."/>
            <person name="Wang C."/>
            <person name="Xun L."/>
            <person name="Zhao G.-P."/>
            <person name="Zhou Z."/>
            <person name="Qu Y."/>
        </authorList>
    </citation>
    <scope>NUCLEOTIDE SEQUENCE [LARGE SCALE GENOMIC DNA]</scope>
    <source>
        <strain evidence="10">114-2 / CGMCC 5302</strain>
    </source>
</reference>
<evidence type="ECO:0000256" key="5">
    <source>
        <dbReference type="ARBA" id="ARBA00023163"/>
    </source>
</evidence>
<dbReference type="InterPro" id="IPR050815">
    <property type="entry name" value="TF_fung"/>
</dbReference>
<evidence type="ECO:0000256" key="2">
    <source>
        <dbReference type="ARBA" id="ARBA00022723"/>
    </source>
</evidence>
<keyword evidence="3" id="KW-0805">Transcription regulation</keyword>
<dbReference type="GO" id="GO:0000981">
    <property type="term" value="F:DNA-binding transcription factor activity, RNA polymerase II-specific"/>
    <property type="evidence" value="ECO:0007669"/>
    <property type="project" value="InterPro"/>
</dbReference>
<dbReference type="CDD" id="cd00067">
    <property type="entry name" value="GAL4"/>
    <property type="match status" value="1"/>
</dbReference>
<dbReference type="Pfam" id="PF00172">
    <property type="entry name" value="Zn_clus"/>
    <property type="match status" value="1"/>
</dbReference>
<evidence type="ECO:0000313" key="10">
    <source>
        <dbReference type="Proteomes" id="UP000019376"/>
    </source>
</evidence>
<proteinExistence type="predicted"/>
<feature type="transmembrane region" description="Helical" evidence="7">
    <location>
        <begin position="484"/>
        <end position="508"/>
    </location>
</feature>
<dbReference type="OrthoDB" id="4356994at2759"/>
<keyword evidence="5" id="KW-0804">Transcription</keyword>
<evidence type="ECO:0000259" key="8">
    <source>
        <dbReference type="SMART" id="SM00906"/>
    </source>
</evidence>
<dbReference type="Pfam" id="PF04082">
    <property type="entry name" value="Fungal_trans"/>
    <property type="match status" value="1"/>
</dbReference>
<organism evidence="9 10">
    <name type="scientific">Penicillium oxalicum (strain 114-2 / CGMCC 5302)</name>
    <name type="common">Penicillium decumbens</name>
    <dbReference type="NCBI Taxonomy" id="933388"/>
    <lineage>
        <taxon>Eukaryota</taxon>
        <taxon>Fungi</taxon>
        <taxon>Dikarya</taxon>
        <taxon>Ascomycota</taxon>
        <taxon>Pezizomycotina</taxon>
        <taxon>Eurotiomycetes</taxon>
        <taxon>Eurotiomycetidae</taxon>
        <taxon>Eurotiales</taxon>
        <taxon>Aspergillaceae</taxon>
        <taxon>Penicillium</taxon>
    </lineage>
</organism>
<dbReference type="GO" id="GO:0008270">
    <property type="term" value="F:zinc ion binding"/>
    <property type="evidence" value="ECO:0007669"/>
    <property type="project" value="InterPro"/>
</dbReference>
<comment type="subcellular location">
    <subcellularLocation>
        <location evidence="1">Nucleus</location>
    </subcellularLocation>
</comment>
<dbReference type="Proteomes" id="UP000019376">
    <property type="component" value="Unassembled WGS sequence"/>
</dbReference>
<dbReference type="GO" id="GO:0005634">
    <property type="term" value="C:nucleus"/>
    <property type="evidence" value="ECO:0007669"/>
    <property type="project" value="UniProtKB-SubCell"/>
</dbReference>
<feature type="domain" description="Xylanolytic transcriptional activator regulatory" evidence="8">
    <location>
        <begin position="215"/>
        <end position="300"/>
    </location>
</feature>
<dbReference type="Gene3D" id="4.10.240.10">
    <property type="entry name" value="Zn(2)-C6 fungal-type DNA-binding domain"/>
    <property type="match status" value="1"/>
</dbReference>
<keyword evidence="10" id="KW-1185">Reference proteome</keyword>
<evidence type="ECO:0000256" key="6">
    <source>
        <dbReference type="ARBA" id="ARBA00023242"/>
    </source>
</evidence>
<evidence type="ECO:0000256" key="7">
    <source>
        <dbReference type="SAM" id="Phobius"/>
    </source>
</evidence>
<evidence type="ECO:0000256" key="4">
    <source>
        <dbReference type="ARBA" id="ARBA00023125"/>
    </source>
</evidence>
<dbReference type="PhylomeDB" id="S7ZXT7"/>
<evidence type="ECO:0000313" key="9">
    <source>
        <dbReference type="EMBL" id="EPS33606.1"/>
    </source>
</evidence>
<accession>S7ZXT7</accession>
<name>S7ZXT7_PENO1</name>
<sequence length="561" mass="64655">MVTSKRISEVKKQRRPAHLPGQRAPIACIPCRSVCLHEHVLVWASVDNNDEHRQRKIRCSSGWPSCKSCQKRSSQCKYAGLSQDGPVEDSAIRLSQESPSEKRSSENLPEMPKTELIQIAEFFLDNFGTTLLFFVDPVTFRADFGDGKLDKGFVYATIALVFRVSPNYSRDRACEFYDYAGEMTQRSRDIVSLPLIQTYLVLCVYEVGCGYESKAWMHLGSAIRMAQMLRLSVMDKPPNPFDWGRREQTENEDRLASELQRRTFWSCYFLDRLVSNGRDRPSGIDDRDIFCHLPISEEDLIFRRFHPSSSAALSDFKPRPDDAENIYIHLARIISILGAITTWHGRGGRHLEKAMPWKSDMPFTVLDTKLNEWADQIPAHLRYSLDTFNAISIVSRSRSRIWGLSHLFFFLAKAHLHREYYPFTPQKGYSPWESPFDPSSTPDDWESPPPGWREHSIRELLGHSGNMIDLYEWMMARYPPFPGVYPFMGLCLMTSASVNLVFACVDAPRFEQYASRRRIKSNLNRAIKAMEALKPSWNLPAYWVCSLRRSLETGIQHLTRP</sequence>
<dbReference type="InterPro" id="IPR001138">
    <property type="entry name" value="Zn2Cys6_DnaBD"/>
</dbReference>
<dbReference type="InterPro" id="IPR007219">
    <property type="entry name" value="XnlR_reg_dom"/>
</dbReference>
<evidence type="ECO:0000256" key="1">
    <source>
        <dbReference type="ARBA" id="ARBA00004123"/>
    </source>
</evidence>
<dbReference type="EMBL" id="KB644415">
    <property type="protein sequence ID" value="EPS33606.1"/>
    <property type="molecule type" value="Genomic_DNA"/>
</dbReference>
<dbReference type="eggNOG" id="ENOG502QS5N">
    <property type="taxonomic scope" value="Eukaryota"/>
</dbReference>
<dbReference type="AlphaFoldDB" id="S7ZXT7"/>
<keyword evidence="7" id="KW-1133">Transmembrane helix</keyword>
<dbReference type="PANTHER" id="PTHR47338:SF5">
    <property type="entry name" value="ZN(II)2CYS6 TRANSCRIPTION FACTOR (EUROFUNG)"/>
    <property type="match status" value="1"/>
</dbReference>
<keyword evidence="7" id="KW-0812">Transmembrane</keyword>
<gene>
    <name evidence="9" type="ORF">PDE_08568</name>
</gene>
<keyword evidence="6" id="KW-0539">Nucleus</keyword>
<dbReference type="HOGENOM" id="CLU_468568_0_0_1"/>
<dbReference type="SUPFAM" id="SSF57701">
    <property type="entry name" value="Zn2/Cys6 DNA-binding domain"/>
    <property type="match status" value="1"/>
</dbReference>